<dbReference type="EMBL" id="RJKE01000001">
    <property type="protein sequence ID" value="ROO82975.1"/>
    <property type="molecule type" value="Genomic_DNA"/>
</dbReference>
<organism evidence="1 2">
    <name type="scientific">Actinocorallia herbida</name>
    <dbReference type="NCBI Taxonomy" id="58109"/>
    <lineage>
        <taxon>Bacteria</taxon>
        <taxon>Bacillati</taxon>
        <taxon>Actinomycetota</taxon>
        <taxon>Actinomycetes</taxon>
        <taxon>Streptosporangiales</taxon>
        <taxon>Thermomonosporaceae</taxon>
        <taxon>Actinocorallia</taxon>
    </lineage>
</organism>
<accession>A0A3N1CP51</accession>
<reference evidence="1 2" key="1">
    <citation type="submission" date="2018-11" db="EMBL/GenBank/DDBJ databases">
        <title>Sequencing the genomes of 1000 actinobacteria strains.</title>
        <authorList>
            <person name="Klenk H.-P."/>
        </authorList>
    </citation>
    <scope>NUCLEOTIDE SEQUENCE [LARGE SCALE GENOMIC DNA]</scope>
    <source>
        <strain evidence="1 2">DSM 44254</strain>
    </source>
</reference>
<keyword evidence="2" id="KW-1185">Reference proteome</keyword>
<name>A0A3N1CP51_9ACTN</name>
<dbReference type="Proteomes" id="UP000272400">
    <property type="component" value="Unassembled WGS sequence"/>
</dbReference>
<sequence>MGRAKIAPMVDPLSAAERAADFAEKMLATPYRLPRPIVEYPPGAGPVERREEMRPVYAAIVERIGPPTLLGATGDGPYVRWGRRGDTLLLTGDRAAATLVSVDTREFLRKEYDALQRNYGTPSPQRPPYLWRLDRKGPGPVTRYYEYAGHLNGRVGWEEFGEALERVLSSFVEHMPVQAGECWVAFRLRAEGRDVLLNYDLRDHGAELCAIVEDRGTDDEDVMRARGWRSVDRYGRWRIDLPEADPGSAAEIARVVVAELRTRVRDPRSLMAHDVGAGDDGDLWLPGLGIEVWPRREAGDDH</sequence>
<comment type="caution">
    <text evidence="1">The sequence shown here is derived from an EMBL/GenBank/DDBJ whole genome shotgun (WGS) entry which is preliminary data.</text>
</comment>
<gene>
    <name evidence="1" type="ORF">EDD29_0463</name>
</gene>
<protein>
    <submittedName>
        <fullName evidence="1">Uncharacterized protein</fullName>
    </submittedName>
</protein>
<evidence type="ECO:0000313" key="1">
    <source>
        <dbReference type="EMBL" id="ROO82975.1"/>
    </source>
</evidence>
<dbReference type="AlphaFoldDB" id="A0A3N1CP51"/>
<proteinExistence type="predicted"/>
<evidence type="ECO:0000313" key="2">
    <source>
        <dbReference type="Proteomes" id="UP000272400"/>
    </source>
</evidence>